<dbReference type="PANTHER" id="PTHR30100:SF1">
    <property type="entry name" value="PHOSPHATE ACYLTRANSFERASE"/>
    <property type="match status" value="1"/>
</dbReference>
<dbReference type="UniPathway" id="UPA00085"/>
<dbReference type="AlphaFoldDB" id="A0A520LND2"/>
<evidence type="ECO:0000256" key="7">
    <source>
        <dbReference type="ARBA" id="ARBA00023264"/>
    </source>
</evidence>
<dbReference type="EC" id="2.3.1.274" evidence="8 10"/>
<organism evidence="11 12">
    <name type="scientific">SAR92 clade bacterium</name>
    <dbReference type="NCBI Taxonomy" id="2315479"/>
    <lineage>
        <taxon>Bacteria</taxon>
        <taxon>Pseudomonadati</taxon>
        <taxon>Pseudomonadota</taxon>
        <taxon>Gammaproteobacteria</taxon>
        <taxon>Cellvibrionales</taxon>
        <taxon>Porticoccaceae</taxon>
        <taxon>SAR92 clade</taxon>
    </lineage>
</organism>
<comment type="subunit">
    <text evidence="9 10">Homodimer. Probably interacts with PlsY.</text>
</comment>
<comment type="pathway">
    <text evidence="10">Lipid metabolism; phospholipid metabolism.</text>
</comment>
<protein>
    <recommendedName>
        <fullName evidence="8 10">Phosphate acyltransferase</fullName>
        <ecNumber evidence="8 10">2.3.1.274</ecNumber>
    </recommendedName>
    <alternativeName>
        <fullName evidence="10">Acyl-ACP phosphotransacylase</fullName>
    </alternativeName>
    <alternativeName>
        <fullName evidence="10">Acyl-[acyl-carrier-protein]--phosphate acyltransferase</fullName>
    </alternativeName>
    <alternativeName>
        <fullName evidence="10">Phosphate-acyl-ACP acyltransferase</fullName>
    </alternativeName>
</protein>
<keyword evidence="5 10" id="KW-0443">Lipid metabolism</keyword>
<evidence type="ECO:0000256" key="9">
    <source>
        <dbReference type="ARBA" id="ARBA00046608"/>
    </source>
</evidence>
<keyword evidence="3 10" id="KW-0444">Lipid biosynthesis</keyword>
<evidence type="ECO:0000256" key="3">
    <source>
        <dbReference type="ARBA" id="ARBA00022516"/>
    </source>
</evidence>
<name>A0A520LND2_9GAMM</name>
<sequence>MSTPIRIAVDAMGGDCGPQITVPAVIDSLLKKSQLRILLFGNKKKIERLLPKVPIKGLASRLDIINCSSEVKSIDSPIDVIRNKQGSSLCQSITTLSKGDADACVSAGSTGALLMQSVRLIDTLPGIKRPAICASAPSYYGNVSLLDLGANISCDANNFHQFGVLASMKCNLIDGIENPSIKLLNVGEEANKGTKELKAAAKLFNEDKNLNYQGFIEGNNLFNDPVDVIVCDGFTGNVALKTAEGVARLATGIGADIVKQRFSLRLLSKIFTKSLDDFKNRLSPTQHNGAIFLGLNRIVVKSHGSAQKYAFENAIYKANLYAEKNIINLLQPKLSKYEWMAS</sequence>
<comment type="similarity">
    <text evidence="10">Belongs to the PlsX family.</text>
</comment>
<dbReference type="PANTHER" id="PTHR30100">
    <property type="entry name" value="FATTY ACID/PHOSPHOLIPID SYNTHESIS PROTEIN PLSX"/>
    <property type="match status" value="1"/>
</dbReference>
<comment type="catalytic activity">
    <reaction evidence="1 10">
        <text>a fatty acyl-[ACP] + phosphate = an acyl phosphate + holo-[ACP]</text>
        <dbReference type="Rhea" id="RHEA:42292"/>
        <dbReference type="Rhea" id="RHEA-COMP:9685"/>
        <dbReference type="Rhea" id="RHEA-COMP:14125"/>
        <dbReference type="ChEBI" id="CHEBI:43474"/>
        <dbReference type="ChEBI" id="CHEBI:59918"/>
        <dbReference type="ChEBI" id="CHEBI:64479"/>
        <dbReference type="ChEBI" id="CHEBI:138651"/>
        <dbReference type="EC" id="2.3.1.274"/>
    </reaction>
</comment>
<comment type="caution">
    <text evidence="11">The sequence shown here is derived from an EMBL/GenBank/DDBJ whole genome shotgun (WGS) entry which is preliminary data.</text>
</comment>
<evidence type="ECO:0000256" key="5">
    <source>
        <dbReference type="ARBA" id="ARBA00023098"/>
    </source>
</evidence>
<dbReference type="GO" id="GO:0043811">
    <property type="term" value="F:phosphate:acyl-[acyl carrier protein] acyltransferase activity"/>
    <property type="evidence" value="ECO:0007669"/>
    <property type="project" value="UniProtKB-UniRule"/>
</dbReference>
<accession>A0A520LND2</accession>
<keyword evidence="2 10" id="KW-0963">Cytoplasm</keyword>
<comment type="subcellular location">
    <subcellularLocation>
        <location evidence="10">Cytoplasm</location>
    </subcellularLocation>
    <text evidence="10">Associated with the membrane possibly through PlsY.</text>
</comment>
<dbReference type="NCBIfam" id="TIGR00182">
    <property type="entry name" value="plsX"/>
    <property type="match status" value="1"/>
</dbReference>
<keyword evidence="4 10" id="KW-0808">Transferase</keyword>
<dbReference type="PIRSF" id="PIRSF002465">
    <property type="entry name" value="Phsphlp_syn_PlsX"/>
    <property type="match status" value="1"/>
</dbReference>
<evidence type="ECO:0000256" key="8">
    <source>
        <dbReference type="ARBA" id="ARBA00024069"/>
    </source>
</evidence>
<keyword evidence="6 10" id="KW-0594">Phospholipid biosynthesis</keyword>
<gene>
    <name evidence="10 11" type="primary">plsX</name>
    <name evidence="11" type="ORF">EVB02_01250</name>
</gene>
<evidence type="ECO:0000256" key="10">
    <source>
        <dbReference type="HAMAP-Rule" id="MF_00019"/>
    </source>
</evidence>
<dbReference type="HAMAP" id="MF_00019">
    <property type="entry name" value="PlsX"/>
    <property type="match status" value="1"/>
</dbReference>
<dbReference type="SUPFAM" id="SSF53659">
    <property type="entry name" value="Isocitrate/Isopropylmalate dehydrogenase-like"/>
    <property type="match status" value="1"/>
</dbReference>
<dbReference type="Pfam" id="PF02504">
    <property type="entry name" value="FA_synthesis"/>
    <property type="match status" value="1"/>
</dbReference>
<evidence type="ECO:0000313" key="12">
    <source>
        <dbReference type="Proteomes" id="UP000318148"/>
    </source>
</evidence>
<evidence type="ECO:0000256" key="4">
    <source>
        <dbReference type="ARBA" id="ARBA00022679"/>
    </source>
</evidence>
<dbReference type="Proteomes" id="UP000318148">
    <property type="component" value="Unassembled WGS sequence"/>
</dbReference>
<dbReference type="InterPro" id="IPR003664">
    <property type="entry name" value="FA_synthesis"/>
</dbReference>
<reference evidence="11 12" key="1">
    <citation type="submission" date="2019-02" db="EMBL/GenBank/DDBJ databases">
        <title>Prokaryotic population dynamics and viral predation in marine succession experiment using metagenomics: the confinement effect.</title>
        <authorList>
            <person name="Haro-Moreno J.M."/>
            <person name="Rodriguez-Valera F."/>
            <person name="Lopez-Perez M."/>
        </authorList>
    </citation>
    <scope>NUCLEOTIDE SEQUENCE [LARGE SCALE GENOMIC DNA]</scope>
    <source>
        <strain evidence="11">MED-G169</strain>
    </source>
</reference>
<proteinExistence type="inferred from homology"/>
<dbReference type="EMBL" id="SHBO01000008">
    <property type="protein sequence ID" value="RZO07841.1"/>
    <property type="molecule type" value="Genomic_DNA"/>
</dbReference>
<evidence type="ECO:0000256" key="1">
    <source>
        <dbReference type="ARBA" id="ARBA00001232"/>
    </source>
</evidence>
<dbReference type="GO" id="GO:0005737">
    <property type="term" value="C:cytoplasm"/>
    <property type="evidence" value="ECO:0007669"/>
    <property type="project" value="UniProtKB-SubCell"/>
</dbReference>
<dbReference type="GO" id="GO:0006633">
    <property type="term" value="P:fatty acid biosynthetic process"/>
    <property type="evidence" value="ECO:0007669"/>
    <property type="project" value="UniProtKB-UniRule"/>
</dbReference>
<keyword evidence="11" id="KW-0012">Acyltransferase</keyword>
<evidence type="ECO:0000313" key="11">
    <source>
        <dbReference type="EMBL" id="RZO07841.1"/>
    </source>
</evidence>
<keyword evidence="7 10" id="KW-1208">Phospholipid metabolism</keyword>
<dbReference type="Gene3D" id="3.40.718.10">
    <property type="entry name" value="Isopropylmalate Dehydrogenase"/>
    <property type="match status" value="1"/>
</dbReference>
<evidence type="ECO:0000256" key="6">
    <source>
        <dbReference type="ARBA" id="ARBA00023209"/>
    </source>
</evidence>
<comment type="function">
    <text evidence="10">Catalyzes the reversible formation of acyl-phosphate (acyl-PO(4)) from acyl-[acyl-carrier-protein] (acyl-ACP). This enzyme utilizes acyl-ACP as fatty acyl donor, but not acyl-CoA.</text>
</comment>
<dbReference type="InterPro" id="IPR012281">
    <property type="entry name" value="Phospholipid_synth_PlsX-like"/>
</dbReference>
<dbReference type="GO" id="GO:0008654">
    <property type="term" value="P:phospholipid biosynthetic process"/>
    <property type="evidence" value="ECO:0007669"/>
    <property type="project" value="UniProtKB-KW"/>
</dbReference>
<evidence type="ECO:0000256" key="2">
    <source>
        <dbReference type="ARBA" id="ARBA00022490"/>
    </source>
</evidence>